<dbReference type="GO" id="GO:0055085">
    <property type="term" value="P:transmembrane transport"/>
    <property type="evidence" value="ECO:0007669"/>
    <property type="project" value="InterPro"/>
</dbReference>
<dbReference type="Pfam" id="PF06516">
    <property type="entry name" value="NUP"/>
    <property type="match status" value="1"/>
</dbReference>
<sequence>MALAATALFGCASDVNRSAPPSAASGAKEQQVAVKVLIISMFKPEAQVWLEPLKLTREIKVPGLSADDPAVRCNADSVCQVTTGMGHTNAAASITALVFSGKFDLSKTYFLVAGIAGVDPNVSTIGSATWARYLVDFGIAHEIDAREMPSTWRTGYFGIGAKDPDSKPKFEYRTEVFRLDEKLLQKALKLSANAPLADNDKARAYRARYPQPTAKARPSVLQCDTAAGDTYWHGKYLGETATHWVALVTDGQGKYCTTQQEDNATYEALKRGASAGLLDLRRMAVLRTASNFDRPHPGQTAYASLSAESGGFPISTANLLIAGRPLVDAIVGNWPAWSAGVPTD</sequence>
<protein>
    <submittedName>
        <fullName evidence="1">Purine nucleoside permease</fullName>
    </submittedName>
</protein>
<evidence type="ECO:0000313" key="2">
    <source>
        <dbReference type="Proteomes" id="UP000267418"/>
    </source>
</evidence>
<dbReference type="EMBL" id="RXOE01000002">
    <property type="protein sequence ID" value="RTQ35716.1"/>
    <property type="molecule type" value="Genomic_DNA"/>
</dbReference>
<dbReference type="Gene3D" id="3.40.50.1580">
    <property type="entry name" value="Nucleoside phosphorylase domain"/>
    <property type="match status" value="1"/>
</dbReference>
<organism evidence="1 2">
    <name type="scientific">Variovorax gossypii</name>
    <dbReference type="NCBI Taxonomy" id="1679495"/>
    <lineage>
        <taxon>Bacteria</taxon>
        <taxon>Pseudomonadati</taxon>
        <taxon>Pseudomonadota</taxon>
        <taxon>Betaproteobacteria</taxon>
        <taxon>Burkholderiales</taxon>
        <taxon>Comamonadaceae</taxon>
        <taxon>Variovorax</taxon>
    </lineage>
</organism>
<dbReference type="Proteomes" id="UP000267418">
    <property type="component" value="Unassembled WGS sequence"/>
</dbReference>
<dbReference type="OrthoDB" id="109937at2"/>
<dbReference type="PANTHER" id="PTHR38643:SF1">
    <property type="entry name" value="PURINE NUCLEOSIDE PERMEASE C285.05-RELATED"/>
    <property type="match status" value="1"/>
</dbReference>
<gene>
    <name evidence="1" type="ORF">EJP69_12935</name>
</gene>
<reference evidence="1 2" key="1">
    <citation type="submission" date="2018-12" db="EMBL/GenBank/DDBJ databases">
        <title>The genome of Variovorax gossypii DSM 100435.</title>
        <authorList>
            <person name="Gao J."/>
            <person name="Sun J."/>
        </authorList>
    </citation>
    <scope>NUCLEOTIDE SEQUENCE [LARGE SCALE GENOMIC DNA]</scope>
    <source>
        <strain evidence="1 2">DSM 100435</strain>
    </source>
</reference>
<dbReference type="GO" id="GO:0003824">
    <property type="term" value="F:catalytic activity"/>
    <property type="evidence" value="ECO:0007669"/>
    <property type="project" value="InterPro"/>
</dbReference>
<dbReference type="PIRSF" id="PIRSF013171">
    <property type="entry name" value="Pur_nuclsid_perm"/>
    <property type="match status" value="1"/>
</dbReference>
<accession>A0A3S0QBQ6</accession>
<keyword evidence="2" id="KW-1185">Reference proteome</keyword>
<dbReference type="InterPro" id="IPR009486">
    <property type="entry name" value="Pur_nuclsid_perm"/>
</dbReference>
<dbReference type="PANTHER" id="PTHR38643">
    <property type="entry name" value="PURINE NUCLEOSIDE PERMEASE C285.05-RELATED"/>
    <property type="match status" value="1"/>
</dbReference>
<name>A0A3S0QBQ6_9BURK</name>
<proteinExistence type="predicted"/>
<comment type="caution">
    <text evidence="1">The sequence shown here is derived from an EMBL/GenBank/DDBJ whole genome shotgun (WGS) entry which is preliminary data.</text>
</comment>
<evidence type="ECO:0000313" key="1">
    <source>
        <dbReference type="EMBL" id="RTQ35716.1"/>
    </source>
</evidence>
<dbReference type="AlphaFoldDB" id="A0A3S0QBQ6"/>
<dbReference type="InterPro" id="IPR035994">
    <property type="entry name" value="Nucleoside_phosphorylase_sf"/>
</dbReference>
<dbReference type="GO" id="GO:0009116">
    <property type="term" value="P:nucleoside metabolic process"/>
    <property type="evidence" value="ECO:0007669"/>
    <property type="project" value="InterPro"/>
</dbReference>